<accession>A0A1H3NU35</accession>
<gene>
    <name evidence="1" type="ORF">SAMN05421736_104181</name>
</gene>
<name>A0A1H3NU35_9BACI</name>
<dbReference type="Proteomes" id="UP000198935">
    <property type="component" value="Unassembled WGS sequence"/>
</dbReference>
<protein>
    <submittedName>
        <fullName evidence="1">Uncharacterized protein</fullName>
    </submittedName>
</protein>
<keyword evidence="2" id="KW-1185">Reference proteome</keyword>
<dbReference type="AlphaFoldDB" id="A0A1H3NU35"/>
<organism evidence="1 2">
    <name type="scientific">Evansella caseinilytica</name>
    <dbReference type="NCBI Taxonomy" id="1503961"/>
    <lineage>
        <taxon>Bacteria</taxon>
        <taxon>Bacillati</taxon>
        <taxon>Bacillota</taxon>
        <taxon>Bacilli</taxon>
        <taxon>Bacillales</taxon>
        <taxon>Bacillaceae</taxon>
        <taxon>Evansella</taxon>
    </lineage>
</organism>
<evidence type="ECO:0000313" key="2">
    <source>
        <dbReference type="Proteomes" id="UP000198935"/>
    </source>
</evidence>
<proteinExistence type="predicted"/>
<reference evidence="2" key="1">
    <citation type="submission" date="2016-10" db="EMBL/GenBank/DDBJ databases">
        <authorList>
            <person name="Varghese N."/>
            <person name="Submissions S."/>
        </authorList>
    </citation>
    <scope>NUCLEOTIDE SEQUENCE [LARGE SCALE GENOMIC DNA]</scope>
    <source>
        <strain evidence="2">SP</strain>
    </source>
</reference>
<dbReference type="EMBL" id="FNPI01000004">
    <property type="protein sequence ID" value="SDY91649.1"/>
    <property type="molecule type" value="Genomic_DNA"/>
</dbReference>
<evidence type="ECO:0000313" key="1">
    <source>
        <dbReference type="EMBL" id="SDY91649.1"/>
    </source>
</evidence>
<sequence length="52" mass="6030">MVGTEYLTVIAFRRRNGRKQWNEALRFCIENVSRDDKLIASDSNSSSRLLLV</sequence>